<feature type="compositionally biased region" description="Polar residues" evidence="1">
    <location>
        <begin position="57"/>
        <end position="86"/>
    </location>
</feature>
<sequence length="97" mass="10170">MSQSQSVAGYHSTQSASPRPNTKLSFTGASPLSSASFALTVQARSPPRLPPSPLAKQITTSRQSTDIVQSTTPRRQPSTLAFTGPSSGLALPYSSHQ</sequence>
<proteinExistence type="predicted"/>
<dbReference type="EMBL" id="ML120394">
    <property type="protein sequence ID" value="RPA98569.1"/>
    <property type="molecule type" value="Genomic_DNA"/>
</dbReference>
<evidence type="ECO:0000313" key="3">
    <source>
        <dbReference type="Proteomes" id="UP000276215"/>
    </source>
</evidence>
<feature type="region of interest" description="Disordered" evidence="1">
    <location>
        <begin position="1"/>
        <end position="29"/>
    </location>
</feature>
<protein>
    <submittedName>
        <fullName evidence="2">Uncharacterized protein</fullName>
    </submittedName>
</protein>
<organism evidence="2 3">
    <name type="scientific">Choiromyces venosus 120613-1</name>
    <dbReference type="NCBI Taxonomy" id="1336337"/>
    <lineage>
        <taxon>Eukaryota</taxon>
        <taxon>Fungi</taxon>
        <taxon>Dikarya</taxon>
        <taxon>Ascomycota</taxon>
        <taxon>Pezizomycotina</taxon>
        <taxon>Pezizomycetes</taxon>
        <taxon>Pezizales</taxon>
        <taxon>Tuberaceae</taxon>
        <taxon>Choiromyces</taxon>
    </lineage>
</organism>
<feature type="region of interest" description="Disordered" evidence="1">
    <location>
        <begin position="41"/>
        <end position="97"/>
    </location>
</feature>
<accession>A0A3N4JJY5</accession>
<gene>
    <name evidence="2" type="ORF">L873DRAFT_1012450</name>
</gene>
<evidence type="ECO:0000256" key="1">
    <source>
        <dbReference type="SAM" id="MobiDB-lite"/>
    </source>
</evidence>
<dbReference type="AlphaFoldDB" id="A0A3N4JJY5"/>
<keyword evidence="3" id="KW-1185">Reference proteome</keyword>
<name>A0A3N4JJY5_9PEZI</name>
<reference evidence="2 3" key="1">
    <citation type="journal article" date="2018" name="Nat. Ecol. Evol.">
        <title>Pezizomycetes genomes reveal the molecular basis of ectomycorrhizal truffle lifestyle.</title>
        <authorList>
            <person name="Murat C."/>
            <person name="Payen T."/>
            <person name="Noel B."/>
            <person name="Kuo A."/>
            <person name="Morin E."/>
            <person name="Chen J."/>
            <person name="Kohler A."/>
            <person name="Krizsan K."/>
            <person name="Balestrini R."/>
            <person name="Da Silva C."/>
            <person name="Montanini B."/>
            <person name="Hainaut M."/>
            <person name="Levati E."/>
            <person name="Barry K.W."/>
            <person name="Belfiori B."/>
            <person name="Cichocki N."/>
            <person name="Clum A."/>
            <person name="Dockter R.B."/>
            <person name="Fauchery L."/>
            <person name="Guy J."/>
            <person name="Iotti M."/>
            <person name="Le Tacon F."/>
            <person name="Lindquist E.A."/>
            <person name="Lipzen A."/>
            <person name="Malagnac F."/>
            <person name="Mello A."/>
            <person name="Molinier V."/>
            <person name="Miyauchi S."/>
            <person name="Poulain J."/>
            <person name="Riccioni C."/>
            <person name="Rubini A."/>
            <person name="Sitrit Y."/>
            <person name="Splivallo R."/>
            <person name="Traeger S."/>
            <person name="Wang M."/>
            <person name="Zifcakova L."/>
            <person name="Wipf D."/>
            <person name="Zambonelli A."/>
            <person name="Paolocci F."/>
            <person name="Nowrousian M."/>
            <person name="Ottonello S."/>
            <person name="Baldrian P."/>
            <person name="Spatafora J.W."/>
            <person name="Henrissat B."/>
            <person name="Nagy L.G."/>
            <person name="Aury J.M."/>
            <person name="Wincker P."/>
            <person name="Grigoriev I.V."/>
            <person name="Bonfante P."/>
            <person name="Martin F.M."/>
        </authorList>
    </citation>
    <scope>NUCLEOTIDE SEQUENCE [LARGE SCALE GENOMIC DNA]</scope>
    <source>
        <strain evidence="2 3">120613-1</strain>
    </source>
</reference>
<dbReference type="Proteomes" id="UP000276215">
    <property type="component" value="Unassembled WGS sequence"/>
</dbReference>
<evidence type="ECO:0000313" key="2">
    <source>
        <dbReference type="EMBL" id="RPA98569.1"/>
    </source>
</evidence>